<keyword evidence="2" id="KW-1185">Reference proteome</keyword>
<evidence type="ECO:0000313" key="2">
    <source>
        <dbReference type="Proteomes" id="UP000243217"/>
    </source>
</evidence>
<name>A0A1W0A4U6_9STRA</name>
<gene>
    <name evidence="1" type="ORF">THRCLA_20657</name>
</gene>
<reference evidence="1 2" key="1">
    <citation type="journal article" date="2014" name="Genome Biol. Evol.">
        <title>The secreted proteins of Achlya hypogyna and Thraustotheca clavata identify the ancestral oomycete secretome and reveal gene acquisitions by horizontal gene transfer.</title>
        <authorList>
            <person name="Misner I."/>
            <person name="Blouin N."/>
            <person name="Leonard G."/>
            <person name="Richards T.A."/>
            <person name="Lane C.E."/>
        </authorList>
    </citation>
    <scope>NUCLEOTIDE SEQUENCE [LARGE SCALE GENOMIC DNA]</scope>
    <source>
        <strain evidence="1 2">ATCC 34112</strain>
    </source>
</reference>
<dbReference type="AlphaFoldDB" id="A0A1W0A4U6"/>
<proteinExistence type="predicted"/>
<accession>A0A1W0A4U6</accession>
<dbReference type="Proteomes" id="UP000243217">
    <property type="component" value="Unassembled WGS sequence"/>
</dbReference>
<comment type="caution">
    <text evidence="1">The sequence shown here is derived from an EMBL/GenBank/DDBJ whole genome shotgun (WGS) entry which is preliminary data.</text>
</comment>
<protein>
    <submittedName>
        <fullName evidence="1">Uncharacterized protein</fullName>
    </submittedName>
</protein>
<organism evidence="1 2">
    <name type="scientific">Thraustotheca clavata</name>
    <dbReference type="NCBI Taxonomy" id="74557"/>
    <lineage>
        <taxon>Eukaryota</taxon>
        <taxon>Sar</taxon>
        <taxon>Stramenopiles</taxon>
        <taxon>Oomycota</taxon>
        <taxon>Saprolegniomycetes</taxon>
        <taxon>Saprolegniales</taxon>
        <taxon>Achlyaceae</taxon>
        <taxon>Thraustotheca</taxon>
    </lineage>
</organism>
<sequence>MGITRISAIYNGCCCNDGYLQIVKYVHDNREECCTTNAIDDAAFKAPFILLSNLIQKNDLKDECTELLDMAI</sequence>
<evidence type="ECO:0000313" key="1">
    <source>
        <dbReference type="EMBL" id="OQS05297.1"/>
    </source>
</evidence>
<dbReference type="EMBL" id="JNBS01000475">
    <property type="protein sequence ID" value="OQS05297.1"/>
    <property type="molecule type" value="Genomic_DNA"/>
</dbReference>